<protein>
    <recommendedName>
        <fullName evidence="4">Transmembrane protein</fullName>
    </recommendedName>
</protein>
<reference evidence="3" key="1">
    <citation type="submission" date="2018-02" db="EMBL/GenBank/DDBJ databases">
        <authorList>
            <person name="O'Hara-Hanley K."/>
            <person name="Soby S."/>
        </authorList>
    </citation>
    <scope>NUCLEOTIDE SEQUENCE [LARGE SCALE GENOMIC DNA]</scope>
    <source>
        <strain evidence="3">MWU14-2602</strain>
    </source>
</reference>
<comment type="caution">
    <text evidence="2">The sequence shown here is derived from an EMBL/GenBank/DDBJ whole genome shotgun (WGS) entry which is preliminary data.</text>
</comment>
<evidence type="ECO:0000313" key="2">
    <source>
        <dbReference type="EMBL" id="POZ60404.1"/>
    </source>
</evidence>
<organism evidence="2 3">
    <name type="scientific">Chromobacterium alticapitis</name>
    <dbReference type="NCBI Taxonomy" id="2073169"/>
    <lineage>
        <taxon>Bacteria</taxon>
        <taxon>Pseudomonadati</taxon>
        <taxon>Pseudomonadota</taxon>
        <taxon>Betaproteobacteria</taxon>
        <taxon>Neisseriales</taxon>
        <taxon>Chromobacteriaceae</taxon>
        <taxon>Chromobacterium</taxon>
    </lineage>
</organism>
<keyword evidence="3" id="KW-1185">Reference proteome</keyword>
<dbReference type="OrthoDB" id="8900679at2"/>
<feature type="transmembrane region" description="Helical" evidence="1">
    <location>
        <begin position="15"/>
        <end position="34"/>
    </location>
</feature>
<dbReference type="RefSeq" id="WP_103904172.1">
    <property type="nucleotide sequence ID" value="NZ_PQWB01000123.1"/>
</dbReference>
<sequence length="198" mass="22973">MPSKNGFWPLLRRTLTWPLALALAAVIVFEEYAWDELAAALARLAKWPPLAWLELRIERCPPRVALALFLLPALGLLPVKLAALYLIEQGHALLGLGVIVLAKLGGTALAARLFMLTKPALMQVPWFVRWYERFHRCRAWVFQRLHASLPWRWASRFIRRIRWRMAQPSALSRLARRAARRWRRDEAEQTGRDHGETQ</sequence>
<keyword evidence="1" id="KW-1133">Transmembrane helix</keyword>
<evidence type="ECO:0000313" key="3">
    <source>
        <dbReference type="Proteomes" id="UP000237082"/>
    </source>
</evidence>
<dbReference type="EMBL" id="PQWB01000123">
    <property type="protein sequence ID" value="POZ60404.1"/>
    <property type="molecule type" value="Genomic_DNA"/>
</dbReference>
<feature type="transmembrane region" description="Helical" evidence="1">
    <location>
        <begin position="64"/>
        <end position="87"/>
    </location>
</feature>
<name>A0A2S5DBJ6_9NEIS</name>
<keyword evidence="1" id="KW-0472">Membrane</keyword>
<dbReference type="AlphaFoldDB" id="A0A2S5DBJ6"/>
<proteinExistence type="predicted"/>
<evidence type="ECO:0000256" key="1">
    <source>
        <dbReference type="SAM" id="Phobius"/>
    </source>
</evidence>
<gene>
    <name evidence="2" type="ORF">C2I19_18860</name>
</gene>
<accession>A0A2S5DBJ6</accession>
<evidence type="ECO:0008006" key="4">
    <source>
        <dbReference type="Google" id="ProtNLM"/>
    </source>
</evidence>
<feature type="transmembrane region" description="Helical" evidence="1">
    <location>
        <begin position="93"/>
        <end position="114"/>
    </location>
</feature>
<keyword evidence="1" id="KW-0812">Transmembrane</keyword>
<dbReference type="Proteomes" id="UP000237082">
    <property type="component" value="Unassembled WGS sequence"/>
</dbReference>